<name>A0A835W243_9CHLO</name>
<keyword evidence="4" id="KW-1185">Reference proteome</keyword>
<sequence>MPAYCVPNRDATLALEILAARGSADECLVVIRGDSCDALIASSDDDDSEEASASLAQQLGSGEEDDERATSAAAVYEEAALAAHNGGRRLRALFWPFSMLGSHNQQCERKAYGTPFVLSPLVEQLPGPASRPGSTRFCFGLHLIAAPPGQNGCDHADALGTVEVVANKALSGSLLGAKLRSTPAQSDASPSASPYVAVEKDLTTEWVAVKAGAEGTQLEPGQQGHLLRVSGLGLRSPSHGAVAAVQHEVCLDLAAGATLAGLCGGGSCVVALRDPRGKCCPSYTAAVSRPGQYLAAATGAAGGVQQTQQVQKQQAAGGRKMARAVLEVQ</sequence>
<organism evidence="3 4">
    <name type="scientific">Chlamydomonas schloesseri</name>
    <dbReference type="NCBI Taxonomy" id="2026947"/>
    <lineage>
        <taxon>Eukaryota</taxon>
        <taxon>Viridiplantae</taxon>
        <taxon>Chlorophyta</taxon>
        <taxon>core chlorophytes</taxon>
        <taxon>Chlorophyceae</taxon>
        <taxon>CS clade</taxon>
        <taxon>Chlamydomonadales</taxon>
        <taxon>Chlamydomonadaceae</taxon>
        <taxon>Chlamydomonas</taxon>
    </lineage>
</organism>
<evidence type="ECO:0000313" key="4">
    <source>
        <dbReference type="Proteomes" id="UP000613740"/>
    </source>
</evidence>
<comment type="caution">
    <text evidence="3">The sequence shown here is derived from an EMBL/GenBank/DDBJ whole genome shotgun (WGS) entry which is preliminary data.</text>
</comment>
<dbReference type="AlphaFoldDB" id="A0A835W243"/>
<protein>
    <recommendedName>
        <fullName evidence="2">Pherophorin domain-containing protein</fullName>
    </recommendedName>
</protein>
<proteinExistence type="predicted"/>
<dbReference type="Proteomes" id="UP000613740">
    <property type="component" value="Unassembled WGS sequence"/>
</dbReference>
<dbReference type="EMBL" id="JAEHOD010000057">
    <property type="protein sequence ID" value="KAG2434458.1"/>
    <property type="molecule type" value="Genomic_DNA"/>
</dbReference>
<evidence type="ECO:0000256" key="1">
    <source>
        <dbReference type="SAM" id="MobiDB-lite"/>
    </source>
</evidence>
<feature type="domain" description="Pherophorin" evidence="2">
    <location>
        <begin position="105"/>
        <end position="281"/>
    </location>
</feature>
<feature type="region of interest" description="Disordered" evidence="1">
    <location>
        <begin position="41"/>
        <end position="70"/>
    </location>
</feature>
<evidence type="ECO:0000259" key="2">
    <source>
        <dbReference type="Pfam" id="PF12499"/>
    </source>
</evidence>
<dbReference type="Pfam" id="PF12499">
    <property type="entry name" value="DUF3707"/>
    <property type="match status" value="1"/>
</dbReference>
<accession>A0A835W243</accession>
<gene>
    <name evidence="3" type="ORF">HYH02_012288</name>
</gene>
<dbReference type="OrthoDB" id="536796at2759"/>
<evidence type="ECO:0000313" key="3">
    <source>
        <dbReference type="EMBL" id="KAG2434458.1"/>
    </source>
</evidence>
<reference evidence="3" key="1">
    <citation type="journal article" date="2020" name="bioRxiv">
        <title>Comparative genomics of Chlamydomonas.</title>
        <authorList>
            <person name="Craig R.J."/>
            <person name="Hasan A.R."/>
            <person name="Ness R.W."/>
            <person name="Keightley P.D."/>
        </authorList>
    </citation>
    <scope>NUCLEOTIDE SEQUENCE</scope>
    <source>
        <strain evidence="3">CCAP 11/173</strain>
    </source>
</reference>
<dbReference type="InterPro" id="IPR024616">
    <property type="entry name" value="Pherophorin"/>
</dbReference>